<feature type="non-terminal residue" evidence="1">
    <location>
        <position position="43"/>
    </location>
</feature>
<organism evidence="1 2">
    <name type="scientific">Thermus scotoductus</name>
    <dbReference type="NCBI Taxonomy" id="37636"/>
    <lineage>
        <taxon>Bacteria</taxon>
        <taxon>Thermotogati</taxon>
        <taxon>Deinococcota</taxon>
        <taxon>Deinococci</taxon>
        <taxon>Thermales</taxon>
        <taxon>Thermaceae</taxon>
        <taxon>Thermus</taxon>
    </lineage>
</organism>
<accession>A0A430R0C6</accession>
<gene>
    <name evidence="1" type="ORF">CSW47_13160</name>
</gene>
<reference evidence="1 2" key="1">
    <citation type="journal article" date="2019" name="Extremophiles">
        <title>Biogeography of thermophiles and predominance of Thermus scotoductus in domestic water heaters.</title>
        <authorList>
            <person name="Wilpiszeski R.L."/>
            <person name="Zhang Z."/>
            <person name="House C.H."/>
        </authorList>
    </citation>
    <scope>NUCLEOTIDE SEQUENCE [LARGE SCALE GENOMIC DNA]</scope>
    <source>
        <strain evidence="1 2">34_S34</strain>
    </source>
</reference>
<protein>
    <submittedName>
        <fullName evidence="1">IS256 family transposase</fullName>
    </submittedName>
</protein>
<proteinExistence type="predicted"/>
<comment type="caution">
    <text evidence="1">The sequence shown here is derived from an EMBL/GenBank/DDBJ whole genome shotgun (WGS) entry which is preliminary data.</text>
</comment>
<evidence type="ECO:0000313" key="2">
    <source>
        <dbReference type="Proteomes" id="UP000286734"/>
    </source>
</evidence>
<dbReference type="Proteomes" id="UP000286734">
    <property type="component" value="Unassembled WGS sequence"/>
</dbReference>
<name>A0A430R0C6_THESC</name>
<dbReference type="AlphaFoldDB" id="A0A430R0C6"/>
<dbReference type="EMBL" id="PELP01000520">
    <property type="protein sequence ID" value="RTH00767.1"/>
    <property type="molecule type" value="Genomic_DNA"/>
</dbReference>
<sequence>MFNRGAHLSTRRCPVDQDTLRILLREAMRETVAEVLQTVLELD</sequence>
<evidence type="ECO:0000313" key="1">
    <source>
        <dbReference type="EMBL" id="RTH00767.1"/>
    </source>
</evidence>